<accession>A0A2U1F416</accession>
<dbReference type="InterPro" id="IPR036102">
    <property type="entry name" value="OsmC/Ohrsf"/>
</dbReference>
<proteinExistence type="predicted"/>
<dbReference type="InterPro" id="IPR015946">
    <property type="entry name" value="KH_dom-like_a/b"/>
</dbReference>
<keyword evidence="2" id="KW-1185">Reference proteome</keyword>
<dbReference type="AlphaFoldDB" id="A0A2U1F416"/>
<dbReference type="PANTHER" id="PTHR35368:SF1">
    <property type="entry name" value="HYDROPEROXIDE REDUCTASE"/>
    <property type="match status" value="1"/>
</dbReference>
<dbReference type="InterPro" id="IPR052924">
    <property type="entry name" value="OsmC/Ohr_hydroprdx_reductase"/>
</dbReference>
<organism evidence="1 2">
    <name type="scientific">Actinomycetospora cinnamomea</name>
    <dbReference type="NCBI Taxonomy" id="663609"/>
    <lineage>
        <taxon>Bacteria</taxon>
        <taxon>Bacillati</taxon>
        <taxon>Actinomycetota</taxon>
        <taxon>Actinomycetes</taxon>
        <taxon>Pseudonocardiales</taxon>
        <taxon>Pseudonocardiaceae</taxon>
        <taxon>Actinomycetospora</taxon>
    </lineage>
</organism>
<comment type="caution">
    <text evidence="1">The sequence shown here is derived from an EMBL/GenBank/DDBJ whole genome shotgun (WGS) entry which is preliminary data.</text>
</comment>
<dbReference type="Gene3D" id="3.30.300.20">
    <property type="match status" value="1"/>
</dbReference>
<dbReference type="Pfam" id="PF02566">
    <property type="entry name" value="OsmC"/>
    <property type="match status" value="1"/>
</dbReference>
<dbReference type="InterPro" id="IPR003718">
    <property type="entry name" value="OsmC/Ohr_fam"/>
</dbReference>
<name>A0A2U1F416_9PSEU</name>
<evidence type="ECO:0000313" key="1">
    <source>
        <dbReference type="EMBL" id="PVZ06902.1"/>
    </source>
</evidence>
<sequence length="130" mass="13881">MAERTVSAVWKEAMRCTVDAGGFAITVDEPASAGGTDQGPQPTELFLAAISSCFTLALSHSATKRGIELRGVQVDATGTYDGPRFATVRVTVHAEAPRGEELDRLVAAAERVCYVTNTLRRGPEIEIRTS</sequence>
<gene>
    <name evidence="1" type="ORF">C8D89_11295</name>
</gene>
<dbReference type="RefSeq" id="WP_165825825.1">
    <property type="nucleotide sequence ID" value="NZ_QEKW01000012.1"/>
</dbReference>
<reference evidence="1 2" key="1">
    <citation type="submission" date="2018-04" db="EMBL/GenBank/DDBJ databases">
        <title>Genomic Encyclopedia of Type Strains, Phase IV (KMG-IV): sequencing the most valuable type-strain genomes for metagenomic binning, comparative biology and taxonomic classification.</title>
        <authorList>
            <person name="Goeker M."/>
        </authorList>
    </citation>
    <scope>NUCLEOTIDE SEQUENCE [LARGE SCALE GENOMIC DNA]</scope>
    <source>
        <strain evidence="1 2">DSM 45771</strain>
    </source>
</reference>
<dbReference type="PANTHER" id="PTHR35368">
    <property type="entry name" value="HYDROPEROXIDE REDUCTASE"/>
    <property type="match status" value="1"/>
</dbReference>
<dbReference type="SUPFAM" id="SSF82784">
    <property type="entry name" value="OsmC-like"/>
    <property type="match status" value="1"/>
</dbReference>
<evidence type="ECO:0000313" key="2">
    <source>
        <dbReference type="Proteomes" id="UP000245639"/>
    </source>
</evidence>
<dbReference type="Proteomes" id="UP000245639">
    <property type="component" value="Unassembled WGS sequence"/>
</dbReference>
<dbReference type="EMBL" id="QEKW01000012">
    <property type="protein sequence ID" value="PVZ06902.1"/>
    <property type="molecule type" value="Genomic_DNA"/>
</dbReference>
<protein>
    <submittedName>
        <fullName evidence="1">Putative OsmC-like protein</fullName>
    </submittedName>
</protein>